<evidence type="ECO:0000313" key="1">
    <source>
        <dbReference type="EMBL" id="GAA2212639.1"/>
    </source>
</evidence>
<gene>
    <name evidence="1" type="ORF">GCM10009850_081010</name>
</gene>
<protein>
    <submittedName>
        <fullName evidence="1">Imm7 family immunity protein</fullName>
    </submittedName>
</protein>
<comment type="caution">
    <text evidence="1">The sequence shown here is derived from an EMBL/GenBank/DDBJ whole genome shotgun (WGS) entry which is preliminary data.</text>
</comment>
<proteinExistence type="predicted"/>
<organism evidence="1 2">
    <name type="scientific">Nonomuraea monospora</name>
    <dbReference type="NCBI Taxonomy" id="568818"/>
    <lineage>
        <taxon>Bacteria</taxon>
        <taxon>Bacillati</taxon>
        <taxon>Actinomycetota</taxon>
        <taxon>Actinomycetes</taxon>
        <taxon>Streptosporangiales</taxon>
        <taxon>Streptosporangiaceae</taxon>
        <taxon>Nonomuraea</taxon>
    </lineage>
</organism>
<accession>A0ABN3CTK6</accession>
<evidence type="ECO:0000313" key="2">
    <source>
        <dbReference type="Proteomes" id="UP001499843"/>
    </source>
</evidence>
<dbReference type="InterPro" id="IPR028965">
    <property type="entry name" value="Imm7"/>
</dbReference>
<dbReference type="EMBL" id="BAAAQX010000027">
    <property type="protein sequence ID" value="GAA2212639.1"/>
    <property type="molecule type" value="Genomic_DNA"/>
</dbReference>
<dbReference type="Proteomes" id="UP001499843">
    <property type="component" value="Unassembled WGS sequence"/>
</dbReference>
<keyword evidence="2" id="KW-1185">Reference proteome</keyword>
<reference evidence="1 2" key="1">
    <citation type="journal article" date="2019" name="Int. J. Syst. Evol. Microbiol.">
        <title>The Global Catalogue of Microorganisms (GCM) 10K type strain sequencing project: providing services to taxonomists for standard genome sequencing and annotation.</title>
        <authorList>
            <consortium name="The Broad Institute Genomics Platform"/>
            <consortium name="The Broad Institute Genome Sequencing Center for Infectious Disease"/>
            <person name="Wu L."/>
            <person name="Ma J."/>
        </authorList>
    </citation>
    <scope>NUCLEOTIDE SEQUENCE [LARGE SCALE GENOMIC DNA]</scope>
    <source>
        <strain evidence="1 2">JCM 16114</strain>
    </source>
</reference>
<dbReference type="RefSeq" id="WP_344487334.1">
    <property type="nucleotide sequence ID" value="NZ_BAAAQX010000027.1"/>
</dbReference>
<sequence length="130" mass="14148">MFEYHGWLTIRESAGPDDDPALLRRQVGEIRERLAALGDYGLIDLRWMNGVPFVHLAGNPNRGGAWGAAVIGLFADVGRIAPGSYGLLYVWDAEGGPHANEFRVFRLVRGEVTEHADGLLSPAVPALEDP</sequence>
<name>A0ABN3CTK6_9ACTN</name>
<dbReference type="Pfam" id="PF15585">
    <property type="entry name" value="Imm7"/>
    <property type="match status" value="1"/>
</dbReference>